<organism evidence="2">
    <name type="scientific">marine sediment metagenome</name>
    <dbReference type="NCBI Taxonomy" id="412755"/>
    <lineage>
        <taxon>unclassified sequences</taxon>
        <taxon>metagenomes</taxon>
        <taxon>ecological metagenomes</taxon>
    </lineage>
</organism>
<reference evidence="2" key="1">
    <citation type="journal article" date="2015" name="Nature">
        <title>Complex archaea that bridge the gap between prokaryotes and eukaryotes.</title>
        <authorList>
            <person name="Spang A."/>
            <person name="Saw J.H."/>
            <person name="Jorgensen S.L."/>
            <person name="Zaremba-Niedzwiedzka K."/>
            <person name="Martijn J."/>
            <person name="Lind A.E."/>
            <person name="van Eijk R."/>
            <person name="Schleper C."/>
            <person name="Guy L."/>
            <person name="Ettema T.J."/>
        </authorList>
    </citation>
    <scope>NUCLEOTIDE SEQUENCE</scope>
</reference>
<dbReference type="GO" id="GO:0006352">
    <property type="term" value="P:DNA-templated transcription initiation"/>
    <property type="evidence" value="ECO:0007669"/>
    <property type="project" value="InterPro"/>
</dbReference>
<name>A0A0F8ZMP7_9ZZZZ</name>
<dbReference type="InterPro" id="IPR016032">
    <property type="entry name" value="Sig_transdc_resp-reg_C-effctor"/>
</dbReference>
<dbReference type="PRINTS" id="PR00038">
    <property type="entry name" value="HTHLUXR"/>
</dbReference>
<dbReference type="GO" id="GO:0003677">
    <property type="term" value="F:DNA binding"/>
    <property type="evidence" value="ECO:0007669"/>
    <property type="project" value="InterPro"/>
</dbReference>
<dbReference type="GO" id="GO:0016987">
    <property type="term" value="F:sigma factor activity"/>
    <property type="evidence" value="ECO:0007669"/>
    <property type="project" value="InterPro"/>
</dbReference>
<feature type="domain" description="RNA polymerase sigma factor 70 region 4 type 2" evidence="1">
    <location>
        <begin position="13"/>
        <end position="49"/>
    </location>
</feature>
<dbReference type="Pfam" id="PF08281">
    <property type="entry name" value="Sigma70_r4_2"/>
    <property type="match status" value="1"/>
</dbReference>
<dbReference type="SUPFAM" id="SSF46894">
    <property type="entry name" value="C-terminal effector domain of the bipartite response regulators"/>
    <property type="match status" value="1"/>
</dbReference>
<dbReference type="Gene3D" id="1.10.10.10">
    <property type="entry name" value="Winged helix-like DNA-binding domain superfamily/Winged helix DNA-binding domain"/>
    <property type="match status" value="1"/>
</dbReference>
<accession>A0A0F8ZMP7</accession>
<dbReference type="InterPro" id="IPR013249">
    <property type="entry name" value="RNA_pol_sigma70_r4_t2"/>
</dbReference>
<dbReference type="InterPro" id="IPR000792">
    <property type="entry name" value="Tscrpt_reg_LuxR_C"/>
</dbReference>
<dbReference type="AlphaFoldDB" id="A0A0F8ZMP7"/>
<comment type="caution">
    <text evidence="2">The sequence shown here is derived from an EMBL/GenBank/DDBJ whole genome shotgun (WGS) entry which is preliminary data.</text>
</comment>
<dbReference type="InterPro" id="IPR036388">
    <property type="entry name" value="WH-like_DNA-bd_sf"/>
</dbReference>
<evidence type="ECO:0000259" key="1">
    <source>
        <dbReference type="Pfam" id="PF08281"/>
    </source>
</evidence>
<sequence>MTERATLSQPFTPAEERAVTLLAEGLTYRELAEAIGITERTARAHITNAGAKIPGDQPLQVRVVTWFRGGNTWLPPVK</sequence>
<dbReference type="EMBL" id="LAZR01047053">
    <property type="protein sequence ID" value="KKK95118.1"/>
    <property type="molecule type" value="Genomic_DNA"/>
</dbReference>
<gene>
    <name evidence="2" type="ORF">LCGC14_2676030</name>
</gene>
<protein>
    <recommendedName>
        <fullName evidence="1">RNA polymerase sigma factor 70 region 4 type 2 domain-containing protein</fullName>
    </recommendedName>
</protein>
<evidence type="ECO:0000313" key="2">
    <source>
        <dbReference type="EMBL" id="KKK95118.1"/>
    </source>
</evidence>
<proteinExistence type="predicted"/>